<sequence length="157" mass="16920">MRPPRGAGSFREEEEEIAADAEEVDVLVEAIVEVAALVVVVVAGVTKDLPAKSLVRFLLLVYWLFSIKMMEGIVATSYSEGDKFYIDPLKLFSLARFLPQSKGQSLGGRGGRGGRGPPGREAEDLLLVVAEAEVLRGVVEDSPEAEGEHSNLHSLSL</sequence>
<evidence type="ECO:0000313" key="1">
    <source>
        <dbReference type="EMBL" id="KAG2300225.1"/>
    </source>
</evidence>
<protein>
    <submittedName>
        <fullName evidence="1">Uncharacterized protein</fullName>
    </submittedName>
</protein>
<dbReference type="Proteomes" id="UP000886595">
    <property type="component" value="Unassembled WGS sequence"/>
</dbReference>
<dbReference type="GO" id="GO:0031429">
    <property type="term" value="C:box H/ACA snoRNP complex"/>
    <property type="evidence" value="ECO:0007669"/>
    <property type="project" value="TreeGrafter"/>
</dbReference>
<dbReference type="PANTHER" id="PTHR23237">
    <property type="entry name" value="NUCLEOLAR PROTEIN FAMILY A MEMBER 1 SNORNP PROTEIN GAR1"/>
    <property type="match status" value="1"/>
</dbReference>
<accession>A0A8X7V1S4</accession>
<dbReference type="OrthoDB" id="2187159at2759"/>
<keyword evidence="2" id="KW-1185">Reference proteome</keyword>
<dbReference type="EMBL" id="JAAMPC010000008">
    <property type="protein sequence ID" value="KAG2300225.1"/>
    <property type="molecule type" value="Genomic_DNA"/>
</dbReference>
<dbReference type="GO" id="GO:0034513">
    <property type="term" value="F:box H/ACA snoRNA binding"/>
    <property type="evidence" value="ECO:0007669"/>
    <property type="project" value="TreeGrafter"/>
</dbReference>
<dbReference type="GO" id="GO:0000454">
    <property type="term" value="P:snoRNA guided rRNA pseudouridine synthesis"/>
    <property type="evidence" value="ECO:0007669"/>
    <property type="project" value="TreeGrafter"/>
</dbReference>
<name>A0A8X7V1S4_BRACI</name>
<dbReference type="InterPro" id="IPR038664">
    <property type="entry name" value="Gar1/Naf1_Cbf5-bd_sf"/>
</dbReference>
<dbReference type="PANTHER" id="PTHR23237:SF6">
    <property type="entry name" value="H_ACA RIBONUCLEOPROTEIN COMPLEX SUBUNIT 1"/>
    <property type="match status" value="1"/>
</dbReference>
<gene>
    <name evidence="1" type="ORF">Bca52824_036697</name>
</gene>
<comment type="caution">
    <text evidence="1">The sequence shown here is derived from an EMBL/GenBank/DDBJ whole genome shotgun (WGS) entry which is preliminary data.</text>
</comment>
<dbReference type="Gene3D" id="2.40.10.230">
    <property type="entry name" value="Probable tRNA pseudouridine synthase domain"/>
    <property type="match status" value="1"/>
</dbReference>
<organism evidence="1 2">
    <name type="scientific">Brassica carinata</name>
    <name type="common">Ethiopian mustard</name>
    <name type="synonym">Abyssinian cabbage</name>
    <dbReference type="NCBI Taxonomy" id="52824"/>
    <lineage>
        <taxon>Eukaryota</taxon>
        <taxon>Viridiplantae</taxon>
        <taxon>Streptophyta</taxon>
        <taxon>Embryophyta</taxon>
        <taxon>Tracheophyta</taxon>
        <taxon>Spermatophyta</taxon>
        <taxon>Magnoliopsida</taxon>
        <taxon>eudicotyledons</taxon>
        <taxon>Gunneridae</taxon>
        <taxon>Pentapetalae</taxon>
        <taxon>rosids</taxon>
        <taxon>malvids</taxon>
        <taxon>Brassicales</taxon>
        <taxon>Brassicaceae</taxon>
        <taxon>Brassiceae</taxon>
        <taxon>Brassica</taxon>
    </lineage>
</organism>
<dbReference type="AlphaFoldDB" id="A0A8X7V1S4"/>
<reference evidence="1 2" key="1">
    <citation type="submission" date="2020-02" db="EMBL/GenBank/DDBJ databases">
        <authorList>
            <person name="Ma Q."/>
            <person name="Huang Y."/>
            <person name="Song X."/>
            <person name="Pei D."/>
        </authorList>
    </citation>
    <scope>NUCLEOTIDE SEQUENCE [LARGE SCALE GENOMIC DNA]</scope>
    <source>
        <strain evidence="1">Sxm20200214</strain>
        <tissue evidence="1">Leaf</tissue>
    </source>
</reference>
<evidence type="ECO:0000313" key="2">
    <source>
        <dbReference type="Proteomes" id="UP000886595"/>
    </source>
</evidence>
<proteinExistence type="predicted"/>